<sequence>MPMHSSIAAGAERSTLPLRVAVLSSPTQKTVGRTRVAIGGWRPKKAKGEDLVRHLYAEHGRSLLAYATRLTGDRAAAEDVVQETLVRAWKHAEDLENDAKGSVRGWLLTVARNIITDRARARAARPPEVAEPAEGVPTPAVERDHAQGVVDSMAVLGAMDGLSTEHREVLVEIYYRGRTVAEAAKSLGVAPGTVKSRSYYALRALRAVMSGPGKEVAR</sequence>
<reference evidence="8 9" key="1">
    <citation type="journal article" date="2014" name="J. Biotechnol.">
        <title>Complete genome sequence of the actinobacterium Amycolatopsis japonica MG417-CF17(T) (=DSM 44213T) producing (S,S)-N,N'-ethylenediaminedisuccinic acid.</title>
        <authorList>
            <person name="Stegmann E."/>
            <person name="Albersmeier A."/>
            <person name="Spohn M."/>
            <person name="Gert H."/>
            <person name="Weber T."/>
            <person name="Wohlleben W."/>
            <person name="Kalinowski J."/>
            <person name="Ruckert C."/>
        </authorList>
    </citation>
    <scope>NUCLEOTIDE SEQUENCE [LARGE SCALE GENOMIC DNA]</scope>
    <source>
        <strain evidence="9">MG417-CF17 (DSM 44213)</strain>
    </source>
</reference>
<keyword evidence="3" id="KW-0731">Sigma factor</keyword>
<dbReference type="PANTHER" id="PTHR43133">
    <property type="entry name" value="RNA POLYMERASE ECF-TYPE SIGMA FACTO"/>
    <property type="match status" value="1"/>
</dbReference>
<dbReference type="SUPFAM" id="SSF88946">
    <property type="entry name" value="Sigma2 domain of RNA polymerase sigma factors"/>
    <property type="match status" value="1"/>
</dbReference>
<dbReference type="GO" id="GO:0003677">
    <property type="term" value="F:DNA binding"/>
    <property type="evidence" value="ECO:0007669"/>
    <property type="project" value="UniProtKB-KW"/>
</dbReference>
<dbReference type="InterPro" id="IPR007630">
    <property type="entry name" value="RNA_pol_sigma70_r4"/>
</dbReference>
<dbReference type="InterPro" id="IPR007627">
    <property type="entry name" value="RNA_pol_sigma70_r2"/>
</dbReference>
<dbReference type="eggNOG" id="COG1595">
    <property type="taxonomic scope" value="Bacteria"/>
</dbReference>
<evidence type="ECO:0000313" key="9">
    <source>
        <dbReference type="Proteomes" id="UP000028492"/>
    </source>
</evidence>
<organism evidence="8 9">
    <name type="scientific">Amycolatopsis japonica</name>
    <dbReference type="NCBI Taxonomy" id="208439"/>
    <lineage>
        <taxon>Bacteria</taxon>
        <taxon>Bacillati</taxon>
        <taxon>Actinomycetota</taxon>
        <taxon>Actinomycetes</taxon>
        <taxon>Pseudonocardiales</taxon>
        <taxon>Pseudonocardiaceae</taxon>
        <taxon>Amycolatopsis</taxon>
        <taxon>Amycolatopsis japonica group</taxon>
    </lineage>
</organism>
<evidence type="ECO:0008006" key="10">
    <source>
        <dbReference type="Google" id="ProtNLM"/>
    </source>
</evidence>
<dbReference type="AlphaFoldDB" id="A0A075URT5"/>
<dbReference type="KEGG" id="aja:AJAP_13985"/>
<keyword evidence="9" id="KW-1185">Reference proteome</keyword>
<comment type="similarity">
    <text evidence="1">Belongs to the sigma-70 factor family. ECF subfamily.</text>
</comment>
<evidence type="ECO:0000313" key="8">
    <source>
        <dbReference type="EMBL" id="AIG75678.1"/>
    </source>
</evidence>
<proteinExistence type="inferred from homology"/>
<dbReference type="InterPro" id="IPR036388">
    <property type="entry name" value="WH-like_DNA-bd_sf"/>
</dbReference>
<name>A0A075URT5_9PSEU</name>
<dbReference type="CDD" id="cd06171">
    <property type="entry name" value="Sigma70_r4"/>
    <property type="match status" value="1"/>
</dbReference>
<keyword evidence="2" id="KW-0805">Transcription regulation</keyword>
<dbReference type="InterPro" id="IPR013324">
    <property type="entry name" value="RNA_pol_sigma_r3/r4-like"/>
</dbReference>
<dbReference type="InterPro" id="IPR014284">
    <property type="entry name" value="RNA_pol_sigma-70_dom"/>
</dbReference>
<dbReference type="GO" id="GO:0006352">
    <property type="term" value="P:DNA-templated transcription initiation"/>
    <property type="evidence" value="ECO:0007669"/>
    <property type="project" value="InterPro"/>
</dbReference>
<evidence type="ECO:0000259" key="7">
    <source>
        <dbReference type="Pfam" id="PF04545"/>
    </source>
</evidence>
<keyword evidence="5" id="KW-0804">Transcription</keyword>
<feature type="domain" description="RNA polymerase sigma-70 region 4" evidence="7">
    <location>
        <begin position="158"/>
        <end position="207"/>
    </location>
</feature>
<dbReference type="SUPFAM" id="SSF88659">
    <property type="entry name" value="Sigma3 and sigma4 domains of RNA polymerase sigma factors"/>
    <property type="match status" value="1"/>
</dbReference>
<dbReference type="InterPro" id="IPR039425">
    <property type="entry name" value="RNA_pol_sigma-70-like"/>
</dbReference>
<gene>
    <name evidence="8" type="ORF">AJAP_13985</name>
</gene>
<evidence type="ECO:0000256" key="5">
    <source>
        <dbReference type="ARBA" id="ARBA00023163"/>
    </source>
</evidence>
<dbReference type="HOGENOM" id="CLU_047691_9_4_11"/>
<evidence type="ECO:0000256" key="4">
    <source>
        <dbReference type="ARBA" id="ARBA00023125"/>
    </source>
</evidence>
<dbReference type="InterPro" id="IPR013325">
    <property type="entry name" value="RNA_pol_sigma_r2"/>
</dbReference>
<dbReference type="NCBIfam" id="NF007227">
    <property type="entry name" value="PRK09645.1"/>
    <property type="match status" value="1"/>
</dbReference>
<dbReference type="PANTHER" id="PTHR43133:SF52">
    <property type="entry name" value="ECF RNA POLYMERASE SIGMA FACTOR SIGL"/>
    <property type="match status" value="1"/>
</dbReference>
<evidence type="ECO:0000256" key="1">
    <source>
        <dbReference type="ARBA" id="ARBA00010641"/>
    </source>
</evidence>
<accession>A0A075URT5</accession>
<dbReference type="Pfam" id="PF04542">
    <property type="entry name" value="Sigma70_r2"/>
    <property type="match status" value="1"/>
</dbReference>
<dbReference type="STRING" id="208439.AJAP_13985"/>
<evidence type="ECO:0000256" key="3">
    <source>
        <dbReference type="ARBA" id="ARBA00023082"/>
    </source>
</evidence>
<protein>
    <recommendedName>
        <fullName evidence="10">RNA polymerase sigma factor SigL</fullName>
    </recommendedName>
</protein>
<dbReference type="Gene3D" id="1.10.1740.10">
    <property type="match status" value="1"/>
</dbReference>
<feature type="domain" description="RNA polymerase sigma-70 region 2" evidence="6">
    <location>
        <begin position="55"/>
        <end position="123"/>
    </location>
</feature>
<dbReference type="Gene3D" id="1.10.10.10">
    <property type="entry name" value="Winged helix-like DNA-binding domain superfamily/Winged helix DNA-binding domain"/>
    <property type="match status" value="1"/>
</dbReference>
<dbReference type="Pfam" id="PF04545">
    <property type="entry name" value="Sigma70_r4"/>
    <property type="match status" value="1"/>
</dbReference>
<keyword evidence="4" id="KW-0238">DNA-binding</keyword>
<evidence type="ECO:0000259" key="6">
    <source>
        <dbReference type="Pfam" id="PF04542"/>
    </source>
</evidence>
<dbReference type="GO" id="GO:0016987">
    <property type="term" value="F:sigma factor activity"/>
    <property type="evidence" value="ECO:0007669"/>
    <property type="project" value="UniProtKB-KW"/>
</dbReference>
<dbReference type="Proteomes" id="UP000028492">
    <property type="component" value="Chromosome"/>
</dbReference>
<dbReference type="NCBIfam" id="TIGR02937">
    <property type="entry name" value="sigma70-ECF"/>
    <property type="match status" value="1"/>
</dbReference>
<evidence type="ECO:0000256" key="2">
    <source>
        <dbReference type="ARBA" id="ARBA00023015"/>
    </source>
</evidence>
<dbReference type="EMBL" id="CP008953">
    <property type="protein sequence ID" value="AIG75678.1"/>
    <property type="molecule type" value="Genomic_DNA"/>
</dbReference>